<evidence type="ECO:0000256" key="2">
    <source>
        <dbReference type="ARBA" id="ARBA00022692"/>
    </source>
</evidence>
<dbReference type="PANTHER" id="PTHR38614:SF1">
    <property type="entry name" value="G_PROTEIN_RECEP_F1_2 DOMAIN-CONTAINING PROTEIN"/>
    <property type="match status" value="1"/>
</dbReference>
<keyword evidence="3 5" id="KW-1133">Transmembrane helix</keyword>
<keyword evidence="4 5" id="KW-0472">Membrane</keyword>
<evidence type="ECO:0000256" key="4">
    <source>
        <dbReference type="ARBA" id="ARBA00023136"/>
    </source>
</evidence>
<dbReference type="Pfam" id="PF06681">
    <property type="entry name" value="DUF1182"/>
    <property type="match status" value="1"/>
</dbReference>
<dbReference type="AlphaFoldDB" id="A0AAV5W1C5"/>
<sequence>MSTSASPHFPSDVHPFDIDYLPAAIRNLLTMCPGFISVIMLFSIIQRNRNMFTNYKLTVVFLTFGGFTLAVPIISFNIFMVTVIPMKPQFLISTLVCSMIKQFCAATMNSSFAIASSISLLRYLLVMSGREYGWKVLIGVYFALSAPLYIYFVLALCIGNIEENDECPYFIEINWSYRPLLYFGYLSLVILLADFCNIRVLLFVLSHRRRLIKQGLSGLSGGRQFSRRERDQFHLSIGLLVQSITVTITFGSTILFMLLFSYGVKIPNWLSTITNTLSSLSTLLNPLACAIFIRPFRVEMAKSLLLNK</sequence>
<feature type="transmembrane region" description="Helical" evidence="5">
    <location>
        <begin position="57"/>
        <end position="80"/>
    </location>
</feature>
<feature type="transmembrane region" description="Helical" evidence="5">
    <location>
        <begin position="233"/>
        <end position="260"/>
    </location>
</feature>
<evidence type="ECO:0000313" key="8">
    <source>
        <dbReference type="Proteomes" id="UP001432322"/>
    </source>
</evidence>
<reference evidence="7" key="1">
    <citation type="submission" date="2023-10" db="EMBL/GenBank/DDBJ databases">
        <title>Genome assembly of Pristionchus species.</title>
        <authorList>
            <person name="Yoshida K."/>
            <person name="Sommer R.J."/>
        </authorList>
    </citation>
    <scope>NUCLEOTIDE SEQUENCE</scope>
    <source>
        <strain evidence="7">RS5133</strain>
    </source>
</reference>
<comment type="subcellular location">
    <subcellularLocation>
        <location evidence="1">Membrane</location>
    </subcellularLocation>
</comment>
<feature type="transmembrane region" description="Helical" evidence="5">
    <location>
        <begin position="136"/>
        <end position="161"/>
    </location>
</feature>
<feature type="non-terminal residue" evidence="7">
    <location>
        <position position="308"/>
    </location>
</feature>
<name>A0AAV5W1C5_9BILA</name>
<evidence type="ECO:0000256" key="3">
    <source>
        <dbReference type="ARBA" id="ARBA00022989"/>
    </source>
</evidence>
<proteinExistence type="predicted"/>
<evidence type="ECO:0000256" key="1">
    <source>
        <dbReference type="ARBA" id="ARBA00004370"/>
    </source>
</evidence>
<dbReference type="GO" id="GO:0016020">
    <property type="term" value="C:membrane"/>
    <property type="evidence" value="ECO:0007669"/>
    <property type="project" value="UniProtKB-SubCell"/>
</dbReference>
<keyword evidence="2 5" id="KW-0812">Transmembrane</keyword>
<organism evidence="7 8">
    <name type="scientific">Pristionchus fissidentatus</name>
    <dbReference type="NCBI Taxonomy" id="1538716"/>
    <lineage>
        <taxon>Eukaryota</taxon>
        <taxon>Metazoa</taxon>
        <taxon>Ecdysozoa</taxon>
        <taxon>Nematoda</taxon>
        <taxon>Chromadorea</taxon>
        <taxon>Rhabditida</taxon>
        <taxon>Rhabditina</taxon>
        <taxon>Diplogasteromorpha</taxon>
        <taxon>Diplogasteroidea</taxon>
        <taxon>Neodiplogasteridae</taxon>
        <taxon>Pristionchus</taxon>
    </lineage>
</organism>
<evidence type="ECO:0000259" key="6">
    <source>
        <dbReference type="PROSITE" id="PS50262"/>
    </source>
</evidence>
<gene>
    <name evidence="7" type="ORF">PFISCL1PPCAC_15858</name>
</gene>
<dbReference type="SUPFAM" id="SSF81321">
    <property type="entry name" value="Family A G protein-coupled receptor-like"/>
    <property type="match status" value="1"/>
</dbReference>
<feature type="transmembrane region" description="Helical" evidence="5">
    <location>
        <begin position="20"/>
        <end position="45"/>
    </location>
</feature>
<evidence type="ECO:0000256" key="5">
    <source>
        <dbReference type="SAM" id="Phobius"/>
    </source>
</evidence>
<accession>A0AAV5W1C5</accession>
<dbReference type="InterPro" id="IPR010601">
    <property type="entry name" value="DUF1182"/>
</dbReference>
<dbReference type="Gene3D" id="1.20.1070.10">
    <property type="entry name" value="Rhodopsin 7-helix transmembrane proteins"/>
    <property type="match status" value="1"/>
</dbReference>
<dbReference type="EMBL" id="BTSY01000004">
    <property type="protein sequence ID" value="GMT24561.1"/>
    <property type="molecule type" value="Genomic_DNA"/>
</dbReference>
<protein>
    <recommendedName>
        <fullName evidence="6">G-protein coupled receptors family 1 profile domain-containing protein</fullName>
    </recommendedName>
</protein>
<evidence type="ECO:0000313" key="7">
    <source>
        <dbReference type="EMBL" id="GMT24561.1"/>
    </source>
</evidence>
<feature type="transmembrane region" description="Helical" evidence="5">
    <location>
        <begin position="181"/>
        <end position="205"/>
    </location>
</feature>
<comment type="caution">
    <text evidence="7">The sequence shown here is derived from an EMBL/GenBank/DDBJ whole genome shotgun (WGS) entry which is preliminary data.</text>
</comment>
<feature type="transmembrane region" description="Helical" evidence="5">
    <location>
        <begin position="272"/>
        <end position="293"/>
    </location>
</feature>
<dbReference type="PANTHER" id="PTHR38614">
    <property type="entry name" value="PROTEIN CBG09954"/>
    <property type="match status" value="1"/>
</dbReference>
<keyword evidence="8" id="KW-1185">Reference proteome</keyword>
<dbReference type="PROSITE" id="PS50262">
    <property type="entry name" value="G_PROTEIN_RECEP_F1_2"/>
    <property type="match status" value="1"/>
</dbReference>
<dbReference type="Proteomes" id="UP001432322">
    <property type="component" value="Unassembled WGS sequence"/>
</dbReference>
<dbReference type="InterPro" id="IPR017452">
    <property type="entry name" value="GPCR_Rhodpsn_7TM"/>
</dbReference>
<feature type="transmembrane region" description="Helical" evidence="5">
    <location>
        <begin position="100"/>
        <end position="124"/>
    </location>
</feature>
<feature type="domain" description="G-protein coupled receptors family 1 profile" evidence="6">
    <location>
        <begin position="36"/>
        <end position="289"/>
    </location>
</feature>